<evidence type="ECO:0000313" key="2">
    <source>
        <dbReference type="Proteomes" id="UP000772196"/>
    </source>
</evidence>
<dbReference type="RefSeq" id="WP_168537971.1">
    <property type="nucleotide sequence ID" value="NZ_JAAWWP010000005.1"/>
</dbReference>
<protein>
    <submittedName>
        <fullName evidence="1">Uncharacterized protein</fullName>
    </submittedName>
</protein>
<proteinExistence type="predicted"/>
<keyword evidence="2" id="KW-1185">Reference proteome</keyword>
<comment type="caution">
    <text evidence="1">The sequence shown here is derived from an EMBL/GenBank/DDBJ whole genome shotgun (WGS) entry which is preliminary data.</text>
</comment>
<accession>A0ABX1GZN1</accession>
<dbReference type="EMBL" id="JAAWWP010000005">
    <property type="protein sequence ID" value="NKI41555.1"/>
    <property type="molecule type" value="Genomic_DNA"/>
</dbReference>
<evidence type="ECO:0000313" key="1">
    <source>
        <dbReference type="EMBL" id="NKI41555.1"/>
    </source>
</evidence>
<organism evidence="1 2">
    <name type="scientific">Streptomyces physcomitrii</name>
    <dbReference type="NCBI Taxonomy" id="2724184"/>
    <lineage>
        <taxon>Bacteria</taxon>
        <taxon>Bacillati</taxon>
        <taxon>Actinomycetota</taxon>
        <taxon>Actinomycetes</taxon>
        <taxon>Kitasatosporales</taxon>
        <taxon>Streptomycetaceae</taxon>
        <taxon>Streptomyces</taxon>
    </lineage>
</organism>
<name>A0ABX1GZN1_9ACTN</name>
<gene>
    <name evidence="1" type="ORF">HFV08_09940</name>
</gene>
<reference evidence="1 2" key="1">
    <citation type="submission" date="2020-04" db="EMBL/GenBank/DDBJ databases">
        <title>Phylogenetic Diversity and Antibacterial Activity against Ralstonia solanacearum of Endophytic Actinomycete Isolated from Moss.</title>
        <authorList>
            <person name="Zhuang X."/>
        </authorList>
    </citation>
    <scope>NUCLEOTIDE SEQUENCE [LARGE SCALE GENOMIC DNA]</scope>
    <source>
        <strain evidence="1 2">LD120</strain>
    </source>
</reference>
<dbReference type="Proteomes" id="UP000772196">
    <property type="component" value="Unassembled WGS sequence"/>
</dbReference>
<sequence>MVVYVLPSEDYPLQAATLQELASELTEDGFLTAIYGVLGLKIDDEGLWVELRIGQDSSPHLASLEDRFLIVAGDPKEARPLYLIPYDPTAADNQSREEREYCHQILLERCYVAAVQIIGTADVPECVVIKGDELFRKATYGVSDKWHAKEIGPLKSKIVHGMATLLNKKELQGRVTVNNNQVELLLRDEDDRDLAISRLLKANTVQLALKASSGQTDIDHID</sequence>